<evidence type="ECO:0000313" key="1">
    <source>
        <dbReference type="EMBL" id="KUM46474.1"/>
    </source>
</evidence>
<name>A0A101LW58_PICGL</name>
<accession>A0A101LW58</accession>
<gene>
    <name evidence="1" type="ORF">ABT39_MTgene1575</name>
</gene>
<organism evidence="1">
    <name type="scientific">Picea glauca</name>
    <name type="common">White spruce</name>
    <name type="synonym">Pinus glauca</name>
    <dbReference type="NCBI Taxonomy" id="3330"/>
    <lineage>
        <taxon>Eukaryota</taxon>
        <taxon>Viridiplantae</taxon>
        <taxon>Streptophyta</taxon>
        <taxon>Embryophyta</taxon>
        <taxon>Tracheophyta</taxon>
        <taxon>Spermatophyta</taxon>
        <taxon>Pinopsida</taxon>
        <taxon>Pinidae</taxon>
        <taxon>Conifers I</taxon>
        <taxon>Pinales</taxon>
        <taxon>Pinaceae</taxon>
        <taxon>Picea</taxon>
    </lineage>
</organism>
<keyword evidence="1" id="KW-0496">Mitochondrion</keyword>
<reference evidence="1" key="1">
    <citation type="journal article" date="2015" name="Genome Biol. Evol.">
        <title>Organellar Genomes of White Spruce (Picea glauca): Assembly and Annotation.</title>
        <authorList>
            <person name="Jackman S.D."/>
            <person name="Warren R.L."/>
            <person name="Gibb E.A."/>
            <person name="Vandervalk B.P."/>
            <person name="Mohamadi H."/>
            <person name="Chu J."/>
            <person name="Raymond A."/>
            <person name="Pleasance S."/>
            <person name="Coope R."/>
            <person name="Wildung M.R."/>
            <person name="Ritland C.E."/>
            <person name="Bousquet J."/>
            <person name="Jones S.J."/>
            <person name="Bohlmann J."/>
            <person name="Birol I."/>
        </authorList>
    </citation>
    <scope>NUCLEOTIDE SEQUENCE [LARGE SCALE GENOMIC DNA]</scope>
    <source>
        <tissue evidence="1">Flushing bud</tissue>
    </source>
</reference>
<proteinExistence type="predicted"/>
<sequence>MHQDGVLPWIPIFRTGQHHTTLPSPSELTFYLLKPWSPAPSILHLIQIGSYSLELTSDSTSLCIEESSMVEGKIK</sequence>
<geneLocation type="mitochondrion" evidence="1"/>
<dbReference type="EMBL" id="LKAM01000011">
    <property type="protein sequence ID" value="KUM46474.1"/>
    <property type="molecule type" value="Genomic_DNA"/>
</dbReference>
<comment type="caution">
    <text evidence="1">The sequence shown here is derived from an EMBL/GenBank/DDBJ whole genome shotgun (WGS) entry which is preliminary data.</text>
</comment>
<dbReference type="AlphaFoldDB" id="A0A101LW58"/>
<protein>
    <submittedName>
        <fullName evidence="1">Uncharacterized protein</fullName>
    </submittedName>
</protein>